<name>A0A816QKL8_9BILA</name>
<dbReference type="Proteomes" id="UP000663824">
    <property type="component" value="Unassembled WGS sequence"/>
</dbReference>
<accession>A0A816QKL8</accession>
<gene>
    <name evidence="1" type="ORF">MBJ925_LOCUS15171</name>
    <name evidence="2" type="ORF">SMN809_LOCUS76630</name>
</gene>
<evidence type="ECO:0000313" key="2">
    <source>
        <dbReference type="EMBL" id="CAF5204960.1"/>
    </source>
</evidence>
<evidence type="ECO:0000313" key="1">
    <source>
        <dbReference type="EMBL" id="CAF2062313.1"/>
    </source>
</evidence>
<feature type="non-terminal residue" evidence="1">
    <location>
        <position position="1"/>
    </location>
</feature>
<evidence type="ECO:0000313" key="3">
    <source>
        <dbReference type="Proteomes" id="UP000663824"/>
    </source>
</evidence>
<dbReference type="EMBL" id="CAJOBI010335315">
    <property type="protein sequence ID" value="CAF5204960.1"/>
    <property type="molecule type" value="Genomic_DNA"/>
</dbReference>
<dbReference type="EMBL" id="CAJNRE010007081">
    <property type="protein sequence ID" value="CAF2062313.1"/>
    <property type="molecule type" value="Genomic_DNA"/>
</dbReference>
<comment type="caution">
    <text evidence="1">The sequence shown here is derived from an EMBL/GenBank/DDBJ whole genome shotgun (WGS) entry which is preliminary data.</text>
</comment>
<proteinExistence type="predicted"/>
<reference evidence="1" key="1">
    <citation type="submission" date="2021-02" db="EMBL/GenBank/DDBJ databases">
        <authorList>
            <person name="Nowell W R."/>
        </authorList>
    </citation>
    <scope>NUCLEOTIDE SEQUENCE</scope>
</reference>
<sequence length="196" mass="23163">MLFNEQNMDEIIRKIRTIHQTTIDQRSIGLTEYLAEFFQFIKQQTNLSNVFYLLTKLLRDYVDRAALKIEFLKANCLETNSDILISEIDNEDNIISILQFICELLVNSENVQEKFLHFNGYEKIFHFLCHVHSPSIEFLNQFLVLMIEKTTLQIDSSLTPVDIFVHFINPRITVILIHWIPYLTNISLQHHIIHSI</sequence>
<protein>
    <recommendedName>
        <fullName evidence="4">FPL domain-containing protein</fullName>
    </recommendedName>
</protein>
<feature type="non-terminal residue" evidence="1">
    <location>
        <position position="196"/>
    </location>
</feature>
<dbReference type="AlphaFoldDB" id="A0A816QKL8"/>
<evidence type="ECO:0008006" key="4">
    <source>
        <dbReference type="Google" id="ProtNLM"/>
    </source>
</evidence>
<dbReference type="Proteomes" id="UP000676336">
    <property type="component" value="Unassembled WGS sequence"/>
</dbReference>
<organism evidence="1 3">
    <name type="scientific">Rotaria magnacalcarata</name>
    <dbReference type="NCBI Taxonomy" id="392030"/>
    <lineage>
        <taxon>Eukaryota</taxon>
        <taxon>Metazoa</taxon>
        <taxon>Spiralia</taxon>
        <taxon>Gnathifera</taxon>
        <taxon>Rotifera</taxon>
        <taxon>Eurotatoria</taxon>
        <taxon>Bdelloidea</taxon>
        <taxon>Philodinida</taxon>
        <taxon>Philodinidae</taxon>
        <taxon>Rotaria</taxon>
    </lineage>
</organism>